<sequence length="270" mass="30546">PKQKETMPGIERYALSMARDTNLRHDISTYCAWTPAFAEYATQEDWYRSEQITVTGIPRVDFYADRWRAAARRISQHANGYGEPMILINSGFTLANPRYQSPKKELKMIITKSPYSRDLTKKRMYAQKNALEALSSLANTLAGRFPKVTFIYRPHPFEGEKIYKSLLKPLPNLHLVKQGTVDGWLLRAKALIHWGGCSTAVEACLAGIPAFTAGWIPVHLPPPAVEEVSIKCLTEEELMLRISDVLEGNFSLPSKIAEKINKAVENTFYK</sequence>
<dbReference type="EMBL" id="BARV01022480">
    <property type="protein sequence ID" value="GAI20555.1"/>
    <property type="molecule type" value="Genomic_DNA"/>
</dbReference>
<feature type="non-terminal residue" evidence="1">
    <location>
        <position position="1"/>
    </location>
</feature>
<organism evidence="1">
    <name type="scientific">marine sediment metagenome</name>
    <dbReference type="NCBI Taxonomy" id="412755"/>
    <lineage>
        <taxon>unclassified sequences</taxon>
        <taxon>metagenomes</taxon>
        <taxon>ecological metagenomes</taxon>
    </lineage>
</organism>
<evidence type="ECO:0008006" key="2">
    <source>
        <dbReference type="Google" id="ProtNLM"/>
    </source>
</evidence>
<accession>X1N127</accession>
<gene>
    <name evidence="1" type="ORF">S06H3_37051</name>
</gene>
<comment type="caution">
    <text evidence="1">The sequence shown here is derived from an EMBL/GenBank/DDBJ whole genome shotgun (WGS) entry which is preliminary data.</text>
</comment>
<evidence type="ECO:0000313" key="1">
    <source>
        <dbReference type="EMBL" id="GAI20555.1"/>
    </source>
</evidence>
<name>X1N127_9ZZZZ</name>
<feature type="non-terminal residue" evidence="1">
    <location>
        <position position="270"/>
    </location>
</feature>
<dbReference type="InterPro" id="IPR030906">
    <property type="entry name" value="Surf_polysacc"/>
</dbReference>
<reference evidence="1" key="1">
    <citation type="journal article" date="2014" name="Front. Microbiol.">
        <title>High frequency of phylogenetically diverse reductive dehalogenase-homologous genes in deep subseafloor sedimentary metagenomes.</title>
        <authorList>
            <person name="Kawai M."/>
            <person name="Futagami T."/>
            <person name="Toyoda A."/>
            <person name="Takaki Y."/>
            <person name="Nishi S."/>
            <person name="Hori S."/>
            <person name="Arai W."/>
            <person name="Tsubouchi T."/>
            <person name="Morono Y."/>
            <person name="Uchiyama I."/>
            <person name="Ito T."/>
            <person name="Fujiyama A."/>
            <person name="Inagaki F."/>
            <person name="Takami H."/>
        </authorList>
    </citation>
    <scope>NUCLEOTIDE SEQUENCE</scope>
    <source>
        <strain evidence="1">Expedition CK06-06</strain>
    </source>
</reference>
<protein>
    <recommendedName>
        <fullName evidence="2">UDP-N-acetylglucosamine 2-epimerase domain-containing protein</fullName>
    </recommendedName>
</protein>
<dbReference type="AlphaFoldDB" id="X1N127"/>
<proteinExistence type="predicted"/>
<dbReference type="NCBIfam" id="TIGR04396">
    <property type="entry name" value="surf_polysacc"/>
    <property type="match status" value="1"/>
</dbReference>